<evidence type="ECO:0000313" key="5">
    <source>
        <dbReference type="EMBL" id="MFC5590713.1"/>
    </source>
</evidence>
<dbReference type="Proteomes" id="UP001596109">
    <property type="component" value="Unassembled WGS sequence"/>
</dbReference>
<sequence>MTKISGETTVRNQGSPINKTYQLFIDGQWVDALSGKTFKSYNPATGELNAVVAEAGTEDVDLAVKAARKAFESGPWATMSPSDRGRLLNKVAQALWSKVDFLAEVETRDNGLPINETKHIAIPGTIDVLEFYAGLANKVQGETLSSPQDRLNYTLKEPLGVIGAIIPWNFPLMLTMWKLAPALATGNTIVIKPAEETPISTLELVKIFQEAGIPDGVINVVPGYGKVAGDALANHADVDKVAFTGSTDTGRIIMQAAGKNLKPVSLELGGKSPNIVFDDANVENAVNGSLFGIYFGQGQVCASGTRLFVQEGIYDEFMEKFVEKAKKIRVGNPSDEATQMGPQVSLKQLERIEKYVEIGIKEGAELLTGGTRTTDVGEGHFFTPTIFGNVTNDMTIAREEIFGPVLSVIKFKDEADVLEKANDTIYGLAAGVWTENLKRGHRMAKKLKAGTVYINTFSMLDSVAPFGGTKQSGFGRELGMQALDMFTETKHVWVDLNEEHFNWYGV</sequence>
<feature type="active site" evidence="2">
    <location>
        <position position="267"/>
    </location>
</feature>
<dbReference type="RefSeq" id="WP_381437548.1">
    <property type="nucleotide sequence ID" value="NZ_JBHSNO010000008.1"/>
</dbReference>
<comment type="caution">
    <text evidence="5">The sequence shown here is derived from an EMBL/GenBank/DDBJ whole genome shotgun (WGS) entry which is preliminary data.</text>
</comment>
<organism evidence="5 6">
    <name type="scientific">Sporosarcina soli</name>
    <dbReference type="NCBI Taxonomy" id="334736"/>
    <lineage>
        <taxon>Bacteria</taxon>
        <taxon>Bacillati</taxon>
        <taxon>Bacillota</taxon>
        <taxon>Bacilli</taxon>
        <taxon>Bacillales</taxon>
        <taxon>Caryophanaceae</taxon>
        <taxon>Sporosarcina</taxon>
    </lineage>
</organism>
<reference evidence="6" key="1">
    <citation type="journal article" date="2019" name="Int. J. Syst. Evol. Microbiol.">
        <title>The Global Catalogue of Microorganisms (GCM) 10K type strain sequencing project: providing services to taxonomists for standard genome sequencing and annotation.</title>
        <authorList>
            <consortium name="The Broad Institute Genomics Platform"/>
            <consortium name="The Broad Institute Genome Sequencing Center for Infectious Disease"/>
            <person name="Wu L."/>
            <person name="Ma J."/>
        </authorList>
    </citation>
    <scope>NUCLEOTIDE SEQUENCE [LARGE SCALE GENOMIC DNA]</scope>
    <source>
        <strain evidence="6">CGMCC 4.1434</strain>
    </source>
</reference>
<dbReference type="Gene3D" id="3.40.309.10">
    <property type="entry name" value="Aldehyde Dehydrogenase, Chain A, domain 2"/>
    <property type="match status" value="1"/>
</dbReference>
<accession>A0ABW0TQP4</accession>
<keyword evidence="1 3" id="KW-0560">Oxidoreductase</keyword>
<keyword evidence="6" id="KW-1185">Reference proteome</keyword>
<comment type="similarity">
    <text evidence="3">Belongs to the aldehyde dehydrogenase family.</text>
</comment>
<dbReference type="PROSITE" id="PS00687">
    <property type="entry name" value="ALDEHYDE_DEHYDR_GLU"/>
    <property type="match status" value="1"/>
</dbReference>
<gene>
    <name evidence="5" type="ORF">ACFPRA_17555</name>
</gene>
<dbReference type="Pfam" id="PF00171">
    <property type="entry name" value="Aldedh"/>
    <property type="match status" value="1"/>
</dbReference>
<dbReference type="InterPro" id="IPR016161">
    <property type="entry name" value="Ald_DH/histidinol_DH"/>
</dbReference>
<dbReference type="PANTHER" id="PTHR11699">
    <property type="entry name" value="ALDEHYDE DEHYDROGENASE-RELATED"/>
    <property type="match status" value="1"/>
</dbReference>
<evidence type="ECO:0000313" key="6">
    <source>
        <dbReference type="Proteomes" id="UP001596109"/>
    </source>
</evidence>
<dbReference type="Gene3D" id="3.40.605.10">
    <property type="entry name" value="Aldehyde Dehydrogenase, Chain A, domain 1"/>
    <property type="match status" value="1"/>
</dbReference>
<name>A0ABW0TQP4_9BACL</name>
<evidence type="ECO:0000256" key="2">
    <source>
        <dbReference type="PROSITE-ProRule" id="PRU10007"/>
    </source>
</evidence>
<feature type="domain" description="Aldehyde dehydrogenase" evidence="4">
    <location>
        <begin position="29"/>
        <end position="492"/>
    </location>
</feature>
<dbReference type="InterPro" id="IPR016162">
    <property type="entry name" value="Ald_DH_N"/>
</dbReference>
<protein>
    <submittedName>
        <fullName evidence="5">Aldehyde dehydrogenase family protein</fullName>
    </submittedName>
</protein>
<dbReference type="InterPro" id="IPR015590">
    <property type="entry name" value="Aldehyde_DH_dom"/>
</dbReference>
<dbReference type="InterPro" id="IPR029510">
    <property type="entry name" value="Ald_DH_CS_GLU"/>
</dbReference>
<proteinExistence type="inferred from homology"/>
<dbReference type="SUPFAM" id="SSF53720">
    <property type="entry name" value="ALDH-like"/>
    <property type="match status" value="1"/>
</dbReference>
<evidence type="ECO:0000256" key="1">
    <source>
        <dbReference type="ARBA" id="ARBA00023002"/>
    </source>
</evidence>
<dbReference type="EMBL" id="JBHSNO010000008">
    <property type="protein sequence ID" value="MFC5590713.1"/>
    <property type="molecule type" value="Genomic_DNA"/>
</dbReference>
<dbReference type="InterPro" id="IPR016163">
    <property type="entry name" value="Ald_DH_C"/>
</dbReference>
<evidence type="ECO:0000256" key="3">
    <source>
        <dbReference type="RuleBase" id="RU003345"/>
    </source>
</evidence>
<evidence type="ECO:0000259" key="4">
    <source>
        <dbReference type="Pfam" id="PF00171"/>
    </source>
</evidence>